<sequence>MGLMDLLQQAAGMLGSNPEQHFDQVAQQAPTDVVGKGLADAFKSDQTPPFAQMVAQLFANSTPEQRATMLNQLLATVGTGALSQAAGGALGNVLAPGASQVTGEQASQLTPDQVQQIAAHAEQSHPGVIDQLGSFYAQHPTLVKTLGGAALAIVLAKMKDHLQG</sequence>
<evidence type="ECO:0000313" key="1">
    <source>
        <dbReference type="EMBL" id="AQV96530.1"/>
    </source>
</evidence>
<reference evidence="2" key="1">
    <citation type="submission" date="2017-02" db="EMBL/GenBank/DDBJ databases">
        <title>Complete genome sequence of Cupriavidus necator strain NH9, a 3-chlorobenzoate degrader.</title>
        <authorList>
            <person name="Moriuchi R."/>
            <person name="Dohra H."/>
            <person name="Ogawa N."/>
        </authorList>
    </citation>
    <scope>NUCLEOTIDE SEQUENCE [LARGE SCALE GENOMIC DNA]</scope>
    <source>
        <strain evidence="2">NH9</strain>
    </source>
</reference>
<protein>
    <submittedName>
        <fullName evidence="1">Uncharacterized protein</fullName>
    </submittedName>
</protein>
<evidence type="ECO:0000313" key="2">
    <source>
        <dbReference type="Proteomes" id="UP000189627"/>
    </source>
</evidence>
<dbReference type="EMBL" id="CP017758">
    <property type="protein sequence ID" value="AQV96530.1"/>
    <property type="molecule type" value="Genomic_DNA"/>
</dbReference>
<organism evidence="1 2">
    <name type="scientific">Cupriavidus necator</name>
    <name type="common">Alcaligenes eutrophus</name>
    <name type="synonym">Ralstonia eutropha</name>
    <dbReference type="NCBI Taxonomy" id="106590"/>
    <lineage>
        <taxon>Bacteria</taxon>
        <taxon>Pseudomonadati</taxon>
        <taxon>Pseudomonadota</taxon>
        <taxon>Betaproteobacteria</taxon>
        <taxon>Burkholderiales</taxon>
        <taxon>Burkholderiaceae</taxon>
        <taxon>Cupriavidus</taxon>
    </lineage>
</organism>
<gene>
    <name evidence="1" type="ORF">BJN34_21940</name>
</gene>
<dbReference type="KEGG" id="cuh:BJN34_21940"/>
<proteinExistence type="predicted"/>
<dbReference type="RefSeq" id="WP_078198994.1">
    <property type="nucleotide sequence ID" value="NZ_CP017758.1"/>
</dbReference>
<dbReference type="OrthoDB" id="8780806at2"/>
<dbReference type="AlphaFoldDB" id="A0A1U9UV55"/>
<name>A0A1U9UV55_CUPNE</name>
<accession>A0A1U9UV55</accession>
<dbReference type="Proteomes" id="UP000189627">
    <property type="component" value="Chromosome 2"/>
</dbReference>